<feature type="region of interest" description="Disordered" evidence="3">
    <location>
        <begin position="114"/>
        <end position="133"/>
    </location>
</feature>
<comment type="caution">
    <text evidence="6">The sequence shown here is derived from an EMBL/GenBank/DDBJ whole genome shotgun (WGS) entry which is preliminary data.</text>
</comment>
<feature type="domain" description="Acyl-CoA thioesterase 2 C-terminal" evidence="4">
    <location>
        <begin position="178"/>
        <end position="279"/>
    </location>
</feature>
<keyword evidence="7" id="KW-1185">Reference proteome</keyword>
<dbReference type="InterPro" id="IPR003703">
    <property type="entry name" value="Acyl_CoA_thio"/>
</dbReference>
<dbReference type="CDD" id="cd03444">
    <property type="entry name" value="Thioesterase_II_repeat1"/>
    <property type="match status" value="1"/>
</dbReference>
<comment type="similarity">
    <text evidence="1">Belongs to the C/M/P thioester hydrolase family.</text>
</comment>
<keyword evidence="2" id="KW-0378">Hydrolase</keyword>
<proteinExistence type="inferred from homology"/>
<dbReference type="InterPro" id="IPR042171">
    <property type="entry name" value="Acyl-CoA_hotdog"/>
</dbReference>
<dbReference type="InterPro" id="IPR029069">
    <property type="entry name" value="HotDog_dom_sf"/>
</dbReference>
<dbReference type="SUPFAM" id="SSF54637">
    <property type="entry name" value="Thioesterase/thiol ester dehydrase-isomerase"/>
    <property type="match status" value="2"/>
</dbReference>
<feature type="domain" description="Acyl-CoA thioesterase-like N-terminal HotDog" evidence="5">
    <location>
        <begin position="31"/>
        <end position="109"/>
    </location>
</feature>
<name>A0ABP6WBP8_9ACTN</name>
<accession>A0ABP6WBP8</accession>
<evidence type="ECO:0000259" key="5">
    <source>
        <dbReference type="Pfam" id="PF13622"/>
    </source>
</evidence>
<protein>
    <submittedName>
        <fullName evidence="6">Acyl-CoA thioesterase II</fullName>
    </submittedName>
</protein>
<evidence type="ECO:0000313" key="6">
    <source>
        <dbReference type="EMBL" id="GAA3549608.1"/>
    </source>
</evidence>
<dbReference type="EMBL" id="BAAAYR010000001">
    <property type="protein sequence ID" value="GAA3549608.1"/>
    <property type="molecule type" value="Genomic_DNA"/>
</dbReference>
<dbReference type="InterPro" id="IPR025652">
    <property type="entry name" value="TesB_C"/>
</dbReference>
<dbReference type="PANTHER" id="PTHR11066">
    <property type="entry name" value="ACYL-COA THIOESTERASE"/>
    <property type="match status" value="1"/>
</dbReference>
<dbReference type="Proteomes" id="UP001500767">
    <property type="component" value="Unassembled WGS sequence"/>
</dbReference>
<dbReference type="Gene3D" id="2.40.160.210">
    <property type="entry name" value="Acyl-CoA thioesterase, double hotdog domain"/>
    <property type="match status" value="1"/>
</dbReference>
<dbReference type="Pfam" id="PF02551">
    <property type="entry name" value="Acyl_CoA_thio"/>
    <property type="match status" value="1"/>
</dbReference>
<dbReference type="InterPro" id="IPR049449">
    <property type="entry name" value="TesB_ACOT8-like_N"/>
</dbReference>
<sequence>MPESVDELLTLLDLEEIEVGLFRARQPRTSLQRVFGGQVLAQALTAASRTVPPERSVHSLHGYFLVAGRTDQPIVYDVEPVRDGGSFSSRRVVARQDGQVMFYLSASFHVHEEGYEHADPEPDAPAPEDSPPLTDVLAGLTGRSAAGWAHEWGAIDVRYVGDSRPGGAIEDPDHPARARAWVRVAGELPDNPVLHQAALAYTSDLTLIGVSVVPHGVVVGYTVQAASLDHAMWFHRPFRADRWLLYDQVSPSASGALGLSTGRLFQDGRLVATVAQEGLIRPLRDRKPQTS</sequence>
<dbReference type="Pfam" id="PF13622">
    <property type="entry name" value="4HBT_3"/>
    <property type="match status" value="1"/>
</dbReference>
<evidence type="ECO:0000256" key="2">
    <source>
        <dbReference type="ARBA" id="ARBA00022801"/>
    </source>
</evidence>
<dbReference type="PANTHER" id="PTHR11066:SF34">
    <property type="entry name" value="ACYL-COENZYME A THIOESTERASE 8"/>
    <property type="match status" value="1"/>
</dbReference>
<reference evidence="7" key="1">
    <citation type="journal article" date="2019" name="Int. J. Syst. Evol. Microbiol.">
        <title>The Global Catalogue of Microorganisms (GCM) 10K type strain sequencing project: providing services to taxonomists for standard genome sequencing and annotation.</title>
        <authorList>
            <consortium name="The Broad Institute Genomics Platform"/>
            <consortium name="The Broad Institute Genome Sequencing Center for Infectious Disease"/>
            <person name="Wu L."/>
            <person name="Ma J."/>
        </authorList>
    </citation>
    <scope>NUCLEOTIDE SEQUENCE [LARGE SCALE GENOMIC DNA]</scope>
    <source>
        <strain evidence="7">JCM 16540</strain>
    </source>
</reference>
<dbReference type="CDD" id="cd03445">
    <property type="entry name" value="Thioesterase_II_repeat2"/>
    <property type="match status" value="1"/>
</dbReference>
<organism evidence="6 7">
    <name type="scientific">Microlunatus spumicola</name>
    <dbReference type="NCBI Taxonomy" id="81499"/>
    <lineage>
        <taxon>Bacteria</taxon>
        <taxon>Bacillati</taxon>
        <taxon>Actinomycetota</taxon>
        <taxon>Actinomycetes</taxon>
        <taxon>Propionibacteriales</taxon>
        <taxon>Propionibacteriaceae</taxon>
        <taxon>Microlunatus</taxon>
    </lineage>
</organism>
<dbReference type="RefSeq" id="WP_204912767.1">
    <property type="nucleotide sequence ID" value="NZ_BAAAYR010000001.1"/>
</dbReference>
<evidence type="ECO:0000259" key="4">
    <source>
        <dbReference type="Pfam" id="PF02551"/>
    </source>
</evidence>
<evidence type="ECO:0000313" key="7">
    <source>
        <dbReference type="Proteomes" id="UP001500767"/>
    </source>
</evidence>
<evidence type="ECO:0000256" key="1">
    <source>
        <dbReference type="ARBA" id="ARBA00006538"/>
    </source>
</evidence>
<evidence type="ECO:0000256" key="3">
    <source>
        <dbReference type="SAM" id="MobiDB-lite"/>
    </source>
</evidence>
<gene>
    <name evidence="6" type="ORF">GCM10022197_00550</name>
</gene>